<dbReference type="RefSeq" id="WP_013173087.1">
    <property type="nucleotide sequence ID" value="NC_014219.1"/>
</dbReference>
<dbReference type="STRING" id="439292.Bsel_2161"/>
<dbReference type="eggNOG" id="COG0489">
    <property type="taxonomic scope" value="Bacteria"/>
</dbReference>
<dbReference type="Proteomes" id="UP000000271">
    <property type="component" value="Chromosome"/>
</dbReference>
<keyword evidence="2" id="KW-1185">Reference proteome</keyword>
<dbReference type="AlphaFoldDB" id="D6XVC7"/>
<name>D6XVC7_BACIE</name>
<dbReference type="EMBL" id="CP001791">
    <property type="protein sequence ID" value="ADH99665.1"/>
    <property type="molecule type" value="Genomic_DNA"/>
</dbReference>
<evidence type="ECO:0000313" key="2">
    <source>
        <dbReference type="Proteomes" id="UP000000271"/>
    </source>
</evidence>
<proteinExistence type="predicted"/>
<dbReference type="SUPFAM" id="SSF52540">
    <property type="entry name" value="P-loop containing nucleoside triphosphate hydrolases"/>
    <property type="match status" value="1"/>
</dbReference>
<organism evidence="1 2">
    <name type="scientific">Bacillus selenitireducens (strain ATCC 700615 / DSM 15326 / MLS10)</name>
    <dbReference type="NCBI Taxonomy" id="439292"/>
    <lineage>
        <taxon>Bacteria</taxon>
        <taxon>Bacillati</taxon>
        <taxon>Bacillota</taxon>
        <taxon>Bacilli</taxon>
        <taxon>Bacillales</taxon>
        <taxon>Bacillaceae</taxon>
        <taxon>Salisediminibacterium</taxon>
    </lineage>
</organism>
<reference evidence="1" key="1">
    <citation type="submission" date="2009-10" db="EMBL/GenBank/DDBJ databases">
        <title>Complete sequence of Bacillus selenitireducens MLS10.</title>
        <authorList>
            <consortium name="US DOE Joint Genome Institute"/>
            <person name="Lucas S."/>
            <person name="Copeland A."/>
            <person name="Lapidus A."/>
            <person name="Glavina del Rio T."/>
            <person name="Dalin E."/>
            <person name="Tice H."/>
            <person name="Bruce D."/>
            <person name="Goodwin L."/>
            <person name="Pitluck S."/>
            <person name="Sims D."/>
            <person name="Brettin T."/>
            <person name="Detter J.C."/>
            <person name="Han C."/>
            <person name="Larimer F."/>
            <person name="Land M."/>
            <person name="Hauser L."/>
            <person name="Kyrpides N."/>
            <person name="Ovchinnikova G."/>
            <person name="Stolz J."/>
        </authorList>
    </citation>
    <scope>NUCLEOTIDE SEQUENCE [LARGE SCALE GENOMIC DNA]</scope>
    <source>
        <strain evidence="1">MLS10</strain>
    </source>
</reference>
<dbReference type="OrthoDB" id="9779501at2"/>
<gene>
    <name evidence="1" type="ordered locus">Bsel_2161</name>
</gene>
<evidence type="ECO:0008006" key="3">
    <source>
        <dbReference type="Google" id="ProtNLM"/>
    </source>
</evidence>
<protein>
    <recommendedName>
        <fullName evidence="3">ATP-binding protein</fullName>
    </recommendedName>
</protein>
<evidence type="ECO:0000313" key="1">
    <source>
        <dbReference type="EMBL" id="ADH99665.1"/>
    </source>
</evidence>
<dbReference type="KEGG" id="bse:Bsel_2161"/>
<sequence length="200" mass="22323">MTLDCLVVTGHFGSGKTEFALLKALEWREADTKDVALCDLDVINPYFRAREMRAWLEKNLIDLVAPKVELMQSDLPVVSPKVSARLKKPNQRVIIDAGGGKEGALAVGQFSNLIANREYELWFVANLNRPEVSSAEKILSSIQEIETTMRLKVSGIIHNTHLAGDPLDFGDIQKSGGSYFLRVRSTEDPSQRNHDRNKCV</sequence>
<accession>D6XVC7</accession>
<dbReference type="InterPro" id="IPR027417">
    <property type="entry name" value="P-loop_NTPase"/>
</dbReference>
<dbReference type="HOGENOM" id="CLU_1363918_0_0_9"/>